<evidence type="ECO:0000313" key="1">
    <source>
        <dbReference type="EMBL" id="KAF3961582.1"/>
    </source>
</evidence>
<evidence type="ECO:0000313" key="2">
    <source>
        <dbReference type="Proteomes" id="UP000737018"/>
    </source>
</evidence>
<sequence length="80" mass="9317">MLVPNIFILLSKPKDPNPLNKTQENINKKLLLLTLFIIALITQQPQTKRERQSERQRELTASYAESIRGEMRAISERTHC</sequence>
<reference evidence="1" key="1">
    <citation type="submission" date="2020-03" db="EMBL/GenBank/DDBJ databases">
        <title>Castanea mollissima Vanexum genome sequencing.</title>
        <authorList>
            <person name="Staton M."/>
        </authorList>
    </citation>
    <scope>NUCLEOTIDE SEQUENCE</scope>
    <source>
        <tissue evidence="1">Leaf</tissue>
    </source>
</reference>
<gene>
    <name evidence="1" type="ORF">CMV_013818</name>
</gene>
<accession>A0A8J4QZ06</accession>
<keyword evidence="2" id="KW-1185">Reference proteome</keyword>
<organism evidence="1 2">
    <name type="scientific">Castanea mollissima</name>
    <name type="common">Chinese chestnut</name>
    <dbReference type="NCBI Taxonomy" id="60419"/>
    <lineage>
        <taxon>Eukaryota</taxon>
        <taxon>Viridiplantae</taxon>
        <taxon>Streptophyta</taxon>
        <taxon>Embryophyta</taxon>
        <taxon>Tracheophyta</taxon>
        <taxon>Spermatophyta</taxon>
        <taxon>Magnoliopsida</taxon>
        <taxon>eudicotyledons</taxon>
        <taxon>Gunneridae</taxon>
        <taxon>Pentapetalae</taxon>
        <taxon>rosids</taxon>
        <taxon>fabids</taxon>
        <taxon>Fagales</taxon>
        <taxon>Fagaceae</taxon>
        <taxon>Castanea</taxon>
    </lineage>
</organism>
<comment type="caution">
    <text evidence="1">The sequence shown here is derived from an EMBL/GenBank/DDBJ whole genome shotgun (WGS) entry which is preliminary data.</text>
</comment>
<proteinExistence type="predicted"/>
<name>A0A8J4QZ06_9ROSI</name>
<dbReference type="EMBL" id="JRKL02001872">
    <property type="protein sequence ID" value="KAF3961582.1"/>
    <property type="molecule type" value="Genomic_DNA"/>
</dbReference>
<protein>
    <submittedName>
        <fullName evidence="1">Uncharacterized protein</fullName>
    </submittedName>
</protein>
<dbReference type="AlphaFoldDB" id="A0A8J4QZ06"/>
<dbReference type="Proteomes" id="UP000737018">
    <property type="component" value="Unassembled WGS sequence"/>
</dbReference>